<dbReference type="FunCoup" id="A0A1Y2DFS8">
    <property type="interactions" value="666"/>
</dbReference>
<dbReference type="EC" id="2.4.1.256" evidence="4"/>
<organism evidence="16 17">
    <name type="scientific">Pseudomassariella vexata</name>
    <dbReference type="NCBI Taxonomy" id="1141098"/>
    <lineage>
        <taxon>Eukaryota</taxon>
        <taxon>Fungi</taxon>
        <taxon>Dikarya</taxon>
        <taxon>Ascomycota</taxon>
        <taxon>Pezizomycotina</taxon>
        <taxon>Sordariomycetes</taxon>
        <taxon>Xylariomycetidae</taxon>
        <taxon>Amphisphaeriales</taxon>
        <taxon>Pseudomassariaceae</taxon>
        <taxon>Pseudomassariella</taxon>
    </lineage>
</organism>
<evidence type="ECO:0000256" key="12">
    <source>
        <dbReference type="ARBA" id="ARBA00032069"/>
    </source>
</evidence>
<dbReference type="EMBL" id="MCFJ01000017">
    <property type="protein sequence ID" value="ORY58131.1"/>
    <property type="molecule type" value="Genomic_DNA"/>
</dbReference>
<sequence>MASVVEILDLLLSTSVLRSILAAAFLGYALWARKGAQPGRATSDAFNTHILNYAAPFIVPAVLSRVWLYWVNKTVPEPYLDEFFHIPQAQAYCEGKYLEWDDKITTPPGLYIFSIIWARVLGYEDCSAETQRKFNAEAIALTALLAGACRAAIEQPKAGASQRHSGFAIHTAVNVALFPALFFFSGLYYTDVLSTCVVLVAYRNHLARVNRSNDDSSLLNDIYTICLGVLALFMRQTNIFWVVVYMGALEAVQAIKSLKTEQMGDPQFATLTEKLKFFAWRYSQGDIHDPSLHLAWPTDLLACVISVGIALIGNLPTVLRRVYPHVAVLGLFAMFVTWNGGVVLGDKSNHVATIHLAQMLYIWPLFAFFSFPLFQAQLPHLLSMFFWLFAGQSNSAAASSEISHKDSAQPEPLSVSLTTAKLTKHSRPGPQLSPNVTRRPTKQPRVLQAFNYLGSLFKVHSVIVIALCLVAAFLIVHFNTIIHPFTLADNRHYMFYIFRYTIRRDMVRYLLVPIYILCGWLCWSRLYGLEHTWLVNPGHISAAGQLERWYHSPFEKTGPCSVIRPDTMAGGQNTTSSQDRGVIIRQRTNGKHTDAPTAPLRHLFIDSTTPPPTSTILILLLATSLSLVTAPLVEPRYFILPWVFWRLLVPRMDMRLLQGCHSPMLQHISRLKFDPCLVLETMWFLAINAGTMYIFITRPFYWKSDDGTVLDGGNVQRFMW</sequence>
<feature type="transmembrane region" description="Helical" evidence="15">
    <location>
        <begin position="462"/>
        <end position="485"/>
    </location>
</feature>
<dbReference type="InParanoid" id="A0A1Y2DFS8"/>
<dbReference type="PANTHER" id="PTHR12989:SF10">
    <property type="entry name" value="DOL-P-GLC:GLC(2)MAN(9)GLCNAC(2)-PP-DOL ALPHA-1,2-GLUCOSYLTRANSFERASE-RELATED"/>
    <property type="match status" value="1"/>
</dbReference>
<keyword evidence="9" id="KW-0256">Endoplasmic reticulum</keyword>
<evidence type="ECO:0000313" key="17">
    <source>
        <dbReference type="Proteomes" id="UP000193689"/>
    </source>
</evidence>
<dbReference type="GeneID" id="63777416"/>
<evidence type="ECO:0000256" key="5">
    <source>
        <dbReference type="ARBA" id="ARBA00018512"/>
    </source>
</evidence>
<feature type="transmembrane region" description="Helical" evidence="15">
    <location>
        <begin position="506"/>
        <end position="526"/>
    </location>
</feature>
<keyword evidence="10 15" id="KW-1133">Transmembrane helix</keyword>
<accession>A0A1Y2DFS8</accession>
<dbReference type="UniPathway" id="UPA00378"/>
<proteinExistence type="inferred from homology"/>
<dbReference type="AlphaFoldDB" id="A0A1Y2DFS8"/>
<keyword evidence="6" id="KW-0328">Glycosyltransferase</keyword>
<comment type="catalytic activity">
    <reaction evidence="14">
        <text>an alpha-D-Glc-(1-&gt;3)-alpha-D-Glc-(1-&gt;3)-alpha-D-Man-(1-&gt;2)-alpha-D-Man-(1-&gt;2)-alpha-D-Man-(1-&gt;3)-[alpha-D-Man-(1-&gt;2)-alpha-D-Man-(1-&gt;3)-[alpha-D-Man-(1-&gt;2)-alpha-D-Man-(1-&gt;6)]-alpha-D-Man-(1-&gt;6)]-beta-D-Man-(1-&gt;4)-beta-D-GlcNAc-(1-&gt;4)-alpha-D-GlcNAc-diphospho-di-trans,poly-cis-dolichol + a di-trans,poly-cis-dolichyl beta-D-glucosyl phosphate = a alpha-D-Glc-(1-&gt;2)-alpha-D-Glc-(1-&gt;3)-alpha-D-Glc-(1-&gt;3)-alpha-D-Man-(1-&gt;2)-alpha-D-Man-(1-&gt;2)-alpha-D-Man-(1-&gt;3)-[alpha-D-Man-(1-&gt;2)-alpha-D-Man-(1-&gt;3)-[alpha-D-Man-(1-&gt;2)-alpha-D-Man-(1-&gt;6)]-alpha-D-Man-(1-&gt;6)]-beta-D-Man-(1-&gt;4)-beta-D-GlcNAc-(1-&gt;4)-alpha-D-GlcNAc-diphospho-di-trans,poly-cis-dolichol + a di-trans,poly-cis-dolichyl phosphate + H(+)</text>
        <dbReference type="Rhea" id="RHEA:29543"/>
        <dbReference type="Rhea" id="RHEA-COMP:19498"/>
        <dbReference type="Rhea" id="RHEA-COMP:19502"/>
        <dbReference type="Rhea" id="RHEA-COMP:19512"/>
        <dbReference type="Rhea" id="RHEA-COMP:19522"/>
        <dbReference type="ChEBI" id="CHEBI:15378"/>
        <dbReference type="ChEBI" id="CHEBI:57525"/>
        <dbReference type="ChEBI" id="CHEBI:57683"/>
        <dbReference type="ChEBI" id="CHEBI:132522"/>
        <dbReference type="ChEBI" id="CHEBI:132523"/>
        <dbReference type="EC" id="2.4.1.256"/>
    </reaction>
    <physiologicalReaction direction="left-to-right" evidence="14">
        <dbReference type="Rhea" id="RHEA:29544"/>
    </physiologicalReaction>
</comment>
<comment type="function">
    <text evidence="13">Dol-P-Glc:Glc(2)Man(9)GlcNAc(2)-PP-Dol alpha-1,2-glucosyltransferase that operates in the biosynthetic pathway of dolichol-linked oligosaccharides, the glycan precursors employed in protein asparagine (N)-glycosylation. The assembly of dolichol-linked oligosaccharides begins on the cytosolic side of the endoplasmic reticulum membrane and finishes in its lumen. The sequential addition of sugars to dolichol pyrophosphate produces dolichol-linked oligosaccharides containing fourteen sugars, including two GlcNAcs, nine mannoses and three glucoses. Once assembled, the oligosaccharide is transferred from the lipid to nascent proteins by oligosaccharyltransferases. In the lumen of the endoplasmic reticulum, adds the third and last glucose residue from dolichyl phosphate glucose (Dol-P-Glc) onto the lipid-linked oligosaccharide intermediate Glc(2)Man(9)GlcNAc(2)-PP-Dol to produce Glc(3)Man(9)GlcNAc(2)-PP-Dol.</text>
</comment>
<feature type="transmembrane region" description="Helical" evidence="15">
    <location>
        <begin position="300"/>
        <end position="319"/>
    </location>
</feature>
<evidence type="ECO:0000256" key="4">
    <source>
        <dbReference type="ARBA" id="ARBA00011967"/>
    </source>
</evidence>
<name>A0A1Y2DFS8_9PEZI</name>
<feature type="transmembrane region" description="Helical" evidence="15">
    <location>
        <begin position="51"/>
        <end position="70"/>
    </location>
</feature>
<dbReference type="GO" id="GO:0005789">
    <property type="term" value="C:endoplasmic reticulum membrane"/>
    <property type="evidence" value="ECO:0007669"/>
    <property type="project" value="UniProtKB-SubCell"/>
</dbReference>
<evidence type="ECO:0000256" key="14">
    <source>
        <dbReference type="ARBA" id="ARBA00048064"/>
    </source>
</evidence>
<evidence type="ECO:0000256" key="11">
    <source>
        <dbReference type="ARBA" id="ARBA00023136"/>
    </source>
</evidence>
<feature type="transmembrane region" description="Helical" evidence="15">
    <location>
        <begin position="616"/>
        <end position="645"/>
    </location>
</feature>
<feature type="transmembrane region" description="Helical" evidence="15">
    <location>
        <begin position="12"/>
        <end position="31"/>
    </location>
</feature>
<reference evidence="16 17" key="1">
    <citation type="submission" date="2016-07" db="EMBL/GenBank/DDBJ databases">
        <title>Pervasive Adenine N6-methylation of Active Genes in Fungi.</title>
        <authorList>
            <consortium name="DOE Joint Genome Institute"/>
            <person name="Mondo S.J."/>
            <person name="Dannebaum R.O."/>
            <person name="Kuo R.C."/>
            <person name="Labutti K."/>
            <person name="Haridas S."/>
            <person name="Kuo A."/>
            <person name="Salamov A."/>
            <person name="Ahrendt S.R."/>
            <person name="Lipzen A."/>
            <person name="Sullivan W."/>
            <person name="Andreopoulos W.B."/>
            <person name="Clum A."/>
            <person name="Lindquist E."/>
            <person name="Daum C."/>
            <person name="Ramamoorthy G.K."/>
            <person name="Gryganskyi A."/>
            <person name="Culley D."/>
            <person name="Magnuson J.K."/>
            <person name="James T.Y."/>
            <person name="O'Malley M.A."/>
            <person name="Stajich J.E."/>
            <person name="Spatafora J.W."/>
            <person name="Visel A."/>
            <person name="Grigoriev I.V."/>
        </authorList>
    </citation>
    <scope>NUCLEOTIDE SEQUENCE [LARGE SCALE GENOMIC DNA]</scope>
    <source>
        <strain evidence="16 17">CBS 129021</strain>
    </source>
</reference>
<evidence type="ECO:0000313" key="16">
    <source>
        <dbReference type="EMBL" id="ORY58131.1"/>
    </source>
</evidence>
<evidence type="ECO:0000256" key="10">
    <source>
        <dbReference type="ARBA" id="ARBA00022989"/>
    </source>
</evidence>
<feature type="transmembrane region" description="Helical" evidence="15">
    <location>
        <begin position="677"/>
        <end position="696"/>
    </location>
</feature>
<dbReference type="Pfam" id="PF04922">
    <property type="entry name" value="DIE2_ALG10"/>
    <property type="match status" value="1"/>
</dbReference>
<keyword evidence="17" id="KW-1185">Reference proteome</keyword>
<dbReference type="PANTHER" id="PTHR12989">
    <property type="entry name" value="ALPHA-1,2-GLUCOSYLTRANSFERASE ALG10"/>
    <property type="match status" value="1"/>
</dbReference>
<keyword evidence="11 15" id="KW-0472">Membrane</keyword>
<comment type="similarity">
    <text evidence="3">Belongs to the ALG10 glucosyltransferase family.</text>
</comment>
<dbReference type="OrthoDB" id="4769at2759"/>
<evidence type="ECO:0000256" key="1">
    <source>
        <dbReference type="ARBA" id="ARBA00004477"/>
    </source>
</evidence>
<evidence type="ECO:0000256" key="2">
    <source>
        <dbReference type="ARBA" id="ARBA00004922"/>
    </source>
</evidence>
<keyword evidence="7" id="KW-0808">Transferase</keyword>
<comment type="subcellular location">
    <subcellularLocation>
        <location evidence="1">Endoplasmic reticulum membrane</location>
        <topology evidence="1">Multi-pass membrane protein</topology>
    </subcellularLocation>
</comment>
<feature type="transmembrane region" description="Helical" evidence="15">
    <location>
        <begin position="222"/>
        <end position="249"/>
    </location>
</feature>
<evidence type="ECO:0000256" key="9">
    <source>
        <dbReference type="ARBA" id="ARBA00022824"/>
    </source>
</evidence>
<protein>
    <recommendedName>
        <fullName evidence="5">Dol-P-Glc:Glc(2)Man(9)GlcNAc(2)-PP-Dol alpha-1,2-glucosyltransferase</fullName>
        <ecNumber evidence="4">2.4.1.256</ecNumber>
    </recommendedName>
    <alternativeName>
        <fullName evidence="12">Asparagine-linked glycosylation protein 10</fullName>
    </alternativeName>
</protein>
<evidence type="ECO:0000256" key="15">
    <source>
        <dbReference type="SAM" id="Phobius"/>
    </source>
</evidence>
<keyword evidence="8 15" id="KW-0812">Transmembrane</keyword>
<gene>
    <name evidence="16" type="ORF">BCR38DRAFT_448169</name>
</gene>
<feature type="transmembrane region" description="Helical" evidence="15">
    <location>
        <begin position="174"/>
        <end position="202"/>
    </location>
</feature>
<dbReference type="GO" id="GO:0106073">
    <property type="term" value="F:dolichyl pyrophosphate Glc2Man9GlcNAc2 alpha-1,2-glucosyltransferase activity"/>
    <property type="evidence" value="ECO:0007669"/>
    <property type="project" value="UniProtKB-EC"/>
</dbReference>
<dbReference type="RefSeq" id="XP_040711166.1">
    <property type="nucleotide sequence ID" value="XM_040861204.1"/>
</dbReference>
<dbReference type="InterPro" id="IPR016900">
    <property type="entry name" value="Alg10"/>
</dbReference>
<dbReference type="Proteomes" id="UP000193689">
    <property type="component" value="Unassembled WGS sequence"/>
</dbReference>
<evidence type="ECO:0000256" key="7">
    <source>
        <dbReference type="ARBA" id="ARBA00022679"/>
    </source>
</evidence>
<evidence type="ECO:0000256" key="6">
    <source>
        <dbReference type="ARBA" id="ARBA00022676"/>
    </source>
</evidence>
<feature type="transmembrane region" description="Helical" evidence="15">
    <location>
        <begin position="325"/>
        <end position="344"/>
    </location>
</feature>
<evidence type="ECO:0000256" key="8">
    <source>
        <dbReference type="ARBA" id="ARBA00022692"/>
    </source>
</evidence>
<dbReference type="STRING" id="1141098.A0A1Y2DFS8"/>
<comment type="caution">
    <text evidence="16">The sequence shown here is derived from an EMBL/GenBank/DDBJ whole genome shotgun (WGS) entry which is preliminary data.</text>
</comment>
<evidence type="ECO:0000256" key="13">
    <source>
        <dbReference type="ARBA" id="ARBA00044727"/>
    </source>
</evidence>
<evidence type="ECO:0000256" key="3">
    <source>
        <dbReference type="ARBA" id="ARBA00010600"/>
    </source>
</evidence>
<comment type="pathway">
    <text evidence="2">Protein modification; protein glycosylation.</text>
</comment>
<feature type="transmembrane region" description="Helical" evidence="15">
    <location>
        <begin position="356"/>
        <end position="374"/>
    </location>
</feature>
<dbReference type="GO" id="GO:0006488">
    <property type="term" value="P:dolichol-linked oligosaccharide biosynthetic process"/>
    <property type="evidence" value="ECO:0007669"/>
    <property type="project" value="InterPro"/>
</dbReference>